<keyword evidence="2" id="KW-1185">Reference proteome</keyword>
<dbReference type="EMBL" id="JBJUIK010000002">
    <property type="protein sequence ID" value="KAL3535213.1"/>
    <property type="molecule type" value="Genomic_DNA"/>
</dbReference>
<dbReference type="AlphaFoldDB" id="A0ABD3AVP7"/>
<evidence type="ECO:0000313" key="2">
    <source>
        <dbReference type="Proteomes" id="UP001630127"/>
    </source>
</evidence>
<evidence type="ECO:0000313" key="1">
    <source>
        <dbReference type="EMBL" id="KAL3535213.1"/>
    </source>
</evidence>
<organism evidence="1 2">
    <name type="scientific">Cinchona calisaya</name>
    <dbReference type="NCBI Taxonomy" id="153742"/>
    <lineage>
        <taxon>Eukaryota</taxon>
        <taxon>Viridiplantae</taxon>
        <taxon>Streptophyta</taxon>
        <taxon>Embryophyta</taxon>
        <taxon>Tracheophyta</taxon>
        <taxon>Spermatophyta</taxon>
        <taxon>Magnoliopsida</taxon>
        <taxon>eudicotyledons</taxon>
        <taxon>Gunneridae</taxon>
        <taxon>Pentapetalae</taxon>
        <taxon>asterids</taxon>
        <taxon>lamiids</taxon>
        <taxon>Gentianales</taxon>
        <taxon>Rubiaceae</taxon>
        <taxon>Cinchonoideae</taxon>
        <taxon>Cinchoneae</taxon>
        <taxon>Cinchona</taxon>
    </lineage>
</organism>
<protein>
    <submittedName>
        <fullName evidence="1">Uncharacterized protein</fullName>
    </submittedName>
</protein>
<comment type="caution">
    <text evidence="1">The sequence shown here is derived from an EMBL/GenBank/DDBJ whole genome shotgun (WGS) entry which is preliminary data.</text>
</comment>
<gene>
    <name evidence="1" type="ORF">ACH5RR_003674</name>
</gene>
<sequence length="74" mass="7910">MWVVAEKGDKGTGEEAEALVAVAAEEGQGMVVGREGDGVGQRPFAILARLPFLLLQVMTTVKWRDLSLSGLKLL</sequence>
<reference evidence="1 2" key="1">
    <citation type="submission" date="2024-11" db="EMBL/GenBank/DDBJ databases">
        <title>A near-complete genome assembly of Cinchona calisaya.</title>
        <authorList>
            <person name="Lian D.C."/>
            <person name="Zhao X.W."/>
            <person name="Wei L."/>
        </authorList>
    </citation>
    <scope>NUCLEOTIDE SEQUENCE [LARGE SCALE GENOMIC DNA]</scope>
    <source>
        <tissue evidence="1">Nenye</tissue>
    </source>
</reference>
<proteinExistence type="predicted"/>
<dbReference type="Proteomes" id="UP001630127">
    <property type="component" value="Unassembled WGS sequence"/>
</dbReference>
<name>A0ABD3AVP7_9GENT</name>
<accession>A0ABD3AVP7</accession>